<evidence type="ECO:0000313" key="1">
    <source>
        <dbReference type="EMBL" id="NIG17440.1"/>
    </source>
</evidence>
<reference evidence="1 2" key="1">
    <citation type="journal article" date="2019" name="bioRxiv">
        <title>Bacteria contribute to plant secondary compound degradation in a generalist herbivore system.</title>
        <authorList>
            <person name="Francoeur C.B."/>
            <person name="Khadempour L."/>
            <person name="Moreira-Soto R.D."/>
            <person name="Gotting K."/>
            <person name="Book A.J."/>
            <person name="Pinto-Tomas A.A."/>
            <person name="Keefover-Ring K."/>
            <person name="Currie C.R."/>
        </authorList>
    </citation>
    <scope>NUCLEOTIDE SEQUENCE [LARGE SCALE GENOMIC DNA]</scope>
    <source>
        <strain evidence="1">Al-1710</strain>
    </source>
</reference>
<proteinExistence type="predicted"/>
<dbReference type="Proteomes" id="UP001515780">
    <property type="component" value="Unassembled WGS sequence"/>
</dbReference>
<protein>
    <submittedName>
        <fullName evidence="1">Uncharacterized protein</fullName>
    </submittedName>
</protein>
<dbReference type="EMBL" id="VWXC01000001">
    <property type="protein sequence ID" value="NIG17440.1"/>
    <property type="molecule type" value="Genomic_DNA"/>
</dbReference>
<evidence type="ECO:0000313" key="2">
    <source>
        <dbReference type="Proteomes" id="UP001515780"/>
    </source>
</evidence>
<accession>A0ABX0RP47</accession>
<dbReference type="RefSeq" id="WP_166931424.1">
    <property type="nucleotide sequence ID" value="NZ_VWXC01000001.1"/>
</dbReference>
<sequence length="81" mass="8625">MAKKADGTEDNTPEVITDGIEVTTGTNAEAGADVQNASSVAFVTMVRDPEVHPAPHTAQVHPEEVKNYYSGGWAVKQEEAE</sequence>
<keyword evidence="2" id="KW-1185">Reference proteome</keyword>
<organism evidence="1 2">
    <name type="scientific">Candidatus Pantoea communis</name>
    <dbReference type="NCBI Taxonomy" id="2608354"/>
    <lineage>
        <taxon>Bacteria</taxon>
        <taxon>Pseudomonadati</taxon>
        <taxon>Pseudomonadota</taxon>
        <taxon>Gammaproteobacteria</taxon>
        <taxon>Enterobacterales</taxon>
        <taxon>Erwiniaceae</taxon>
        <taxon>Pantoea</taxon>
    </lineage>
</organism>
<name>A0ABX0RP47_9GAMM</name>
<gene>
    <name evidence="1" type="ORF">F3J37_01940</name>
</gene>
<comment type="caution">
    <text evidence="1">The sequence shown here is derived from an EMBL/GenBank/DDBJ whole genome shotgun (WGS) entry which is preliminary data.</text>
</comment>